<accession>A0A8J7RM00</accession>
<dbReference type="RefSeq" id="WP_210512806.1">
    <property type="nucleotide sequence ID" value="NZ_JAFIDN010000009.1"/>
</dbReference>
<gene>
    <name evidence="1" type="ORF">NATSA_11785</name>
</gene>
<dbReference type="Proteomes" id="UP000673975">
    <property type="component" value="Unassembled WGS sequence"/>
</dbReference>
<protein>
    <submittedName>
        <fullName evidence="1">Uncharacterized protein</fullName>
    </submittedName>
</protein>
<dbReference type="EMBL" id="JAFIDN010000009">
    <property type="protein sequence ID" value="MBP3193350.1"/>
    <property type="molecule type" value="Genomic_DNA"/>
</dbReference>
<dbReference type="AlphaFoldDB" id="A0A8J7RM00"/>
<organism evidence="1 2">
    <name type="scientific">Natronogracilivirga saccharolytica</name>
    <dbReference type="NCBI Taxonomy" id="2812953"/>
    <lineage>
        <taxon>Bacteria</taxon>
        <taxon>Pseudomonadati</taxon>
        <taxon>Balneolota</taxon>
        <taxon>Balneolia</taxon>
        <taxon>Balneolales</taxon>
        <taxon>Cyclonatronaceae</taxon>
        <taxon>Natronogracilivirga</taxon>
    </lineage>
</organism>
<evidence type="ECO:0000313" key="1">
    <source>
        <dbReference type="EMBL" id="MBP3193350.1"/>
    </source>
</evidence>
<reference evidence="1" key="1">
    <citation type="submission" date="2021-02" db="EMBL/GenBank/DDBJ databases">
        <title>Natronogracilivirga saccharolytica gen. nov. sp. nov. a new anaerobic, haloalkiliphilic carbohydrate-fermenting bacterium from soda lake and proposing of Cyclonatronumiaceae fam. nov. in the phylum Balneolaeota.</title>
        <authorList>
            <person name="Zhilina T.N."/>
            <person name="Sorokin D.Y."/>
            <person name="Zavarzina D.G."/>
            <person name="Toshchakov S.V."/>
            <person name="Kublanov I.V."/>
        </authorList>
    </citation>
    <scope>NUCLEOTIDE SEQUENCE</scope>
    <source>
        <strain evidence="1">Z-1702</strain>
    </source>
</reference>
<comment type="caution">
    <text evidence="1">The sequence shown here is derived from an EMBL/GenBank/DDBJ whole genome shotgun (WGS) entry which is preliminary data.</text>
</comment>
<name>A0A8J7RM00_9BACT</name>
<keyword evidence="2" id="KW-1185">Reference proteome</keyword>
<sequence>MQLIHKYAKAMDANEEGVAVLLNTLEKNKATVIWVSDDGETLAEITYQGIENDLIGRFDTFTFSPEYSRAWFLNQQYGEIYSADWPL</sequence>
<proteinExistence type="predicted"/>
<evidence type="ECO:0000313" key="2">
    <source>
        <dbReference type="Proteomes" id="UP000673975"/>
    </source>
</evidence>